<evidence type="ECO:0000313" key="2">
    <source>
        <dbReference type="Proteomes" id="UP001285636"/>
    </source>
</evidence>
<dbReference type="RefSeq" id="WP_148229495.1">
    <property type="nucleotide sequence ID" value="NZ_CP117835.1"/>
</dbReference>
<dbReference type="Proteomes" id="UP001285636">
    <property type="component" value="Unassembled WGS sequence"/>
</dbReference>
<evidence type="ECO:0000313" key="1">
    <source>
        <dbReference type="EMBL" id="MDV2883740.1"/>
    </source>
</evidence>
<organism evidence="1 2">
    <name type="scientific">Alkalihalophilus pseudofirmus</name>
    <name type="common">Bacillus pseudofirmus</name>
    <dbReference type="NCBI Taxonomy" id="79885"/>
    <lineage>
        <taxon>Bacteria</taxon>
        <taxon>Bacillati</taxon>
        <taxon>Bacillota</taxon>
        <taxon>Bacilli</taxon>
        <taxon>Bacillales</taxon>
        <taxon>Bacillaceae</taxon>
        <taxon>Alkalihalophilus</taxon>
    </lineage>
</organism>
<comment type="caution">
    <text evidence="1">The sequence shown here is derived from an EMBL/GenBank/DDBJ whole genome shotgun (WGS) entry which is preliminary data.</text>
</comment>
<sequence length="59" mass="6805">MFKLVRGTGIGTENKLEALKDSSSTKEKIFKDVTEAELFAQKLNSNTEPSHHWYVEEYK</sequence>
<proteinExistence type="predicted"/>
<reference evidence="1" key="1">
    <citation type="submission" date="2023-10" db="EMBL/GenBank/DDBJ databases">
        <title>Screening of Alkalihalophilus pseudofirmusBZ-TG-HK211 and Its Alleviation of Salt Stress on Rapeseed Growth.</title>
        <authorList>
            <person name="Zhao B."/>
            <person name="Guo T."/>
        </authorList>
    </citation>
    <scope>NUCLEOTIDE SEQUENCE</scope>
    <source>
        <strain evidence="1">BZ-TG-HK211</strain>
    </source>
</reference>
<dbReference type="EMBL" id="JAWJAY010000001">
    <property type="protein sequence ID" value="MDV2883740.1"/>
    <property type="molecule type" value="Genomic_DNA"/>
</dbReference>
<name>A0AAJ2KZS1_ALKPS</name>
<accession>A0AAJ2KZS1</accession>
<gene>
    <name evidence="1" type="ORF">RYX45_01005</name>
</gene>
<dbReference type="AlphaFoldDB" id="A0AAJ2KZS1"/>
<protein>
    <submittedName>
        <fullName evidence="1">Uncharacterized protein</fullName>
    </submittedName>
</protein>